<name>A0ABW9P716_9LACO</name>
<dbReference type="RefSeq" id="WP_125704453.1">
    <property type="nucleotide sequence ID" value="NZ_JBHTOO010000004.1"/>
</dbReference>
<organism evidence="1 2">
    <name type="scientific">Companilactobacillus mishanensis</name>
    <dbReference type="NCBI Taxonomy" id="2486008"/>
    <lineage>
        <taxon>Bacteria</taxon>
        <taxon>Bacillati</taxon>
        <taxon>Bacillota</taxon>
        <taxon>Bacilli</taxon>
        <taxon>Lactobacillales</taxon>
        <taxon>Lactobacillaceae</taxon>
        <taxon>Companilactobacillus</taxon>
    </lineage>
</organism>
<gene>
    <name evidence="1" type="primary">csn2</name>
    <name evidence="1" type="ORF">FHL03_06170</name>
</gene>
<dbReference type="Gene3D" id="3.40.50.11940">
    <property type="match status" value="1"/>
</dbReference>
<proteinExistence type="predicted"/>
<protein>
    <submittedName>
        <fullName evidence="1">Type II-A CRISPR-associated protein Csn2</fullName>
    </submittedName>
</protein>
<dbReference type="EMBL" id="VDFN01000004">
    <property type="protein sequence ID" value="MQS45066.1"/>
    <property type="molecule type" value="Genomic_DNA"/>
</dbReference>
<keyword evidence="2" id="KW-1185">Reference proteome</keyword>
<evidence type="ECO:0000313" key="2">
    <source>
        <dbReference type="Proteomes" id="UP000436655"/>
    </source>
</evidence>
<dbReference type="InterPro" id="IPR038600">
    <property type="entry name" value="Csn2_sf"/>
</dbReference>
<sequence>MNENLSVTIFPYDPFKLDSGLNIINFQNQDEYSKNIFNFYQLKEKIRLLDDPDQFIHFYIDDQMQTSTQKEMDFVGSLQTYNINSMPNLKLVYDHIDKNSKVEYKDEFEKINLKLNELVFDSSCPFDGPFDFDNMSTFESMLKFKLLKFDVGNWQNYYDKMLSVISFYKDFTDKKLLIFHDLHKLLNLEQVNEMNNYLKTTELSIVSFESFDMSTKIEGLNCKVFSIDSDHVRFDY</sequence>
<reference evidence="1 2" key="1">
    <citation type="journal article" date="2019" name="Syst. Appl. Microbiol.">
        <title>Polyphasic characterization of two novel Lactobacillus spp. isolated from blown salami packages: Description of Lactobacillus halodurans sp. nov. and Lactobacillus salsicarnum sp. nov.</title>
        <authorList>
            <person name="Schuster J.A."/>
            <person name="Klingl A."/>
            <person name="Vogel R.F."/>
            <person name="Ehrmann M.A."/>
        </authorList>
    </citation>
    <scope>NUCLEOTIDE SEQUENCE [LARGE SCALE GENOMIC DNA]</scope>
    <source>
        <strain evidence="1 2">TMW 1.2098</strain>
    </source>
</reference>
<dbReference type="Proteomes" id="UP000436655">
    <property type="component" value="Unassembled WGS sequence"/>
</dbReference>
<accession>A0ABW9P716</accession>
<dbReference type="InterPro" id="IPR010146">
    <property type="entry name" value="CRISPR-assoc_prot_Csn2-typ"/>
</dbReference>
<dbReference type="Pfam" id="PF09711">
    <property type="entry name" value="Cas_Csn2"/>
    <property type="match status" value="1"/>
</dbReference>
<evidence type="ECO:0000313" key="1">
    <source>
        <dbReference type="EMBL" id="MQS45066.1"/>
    </source>
</evidence>
<dbReference type="NCBIfam" id="TIGR01866">
    <property type="entry name" value="cas_Csn2"/>
    <property type="match status" value="1"/>
</dbReference>
<comment type="caution">
    <text evidence="1">The sequence shown here is derived from an EMBL/GenBank/DDBJ whole genome shotgun (WGS) entry which is preliminary data.</text>
</comment>